<name>A0A2N3X224_9PSEU</name>
<dbReference type="EMBL" id="PJMY01000001">
    <property type="protein sequence ID" value="PKW00156.1"/>
    <property type="molecule type" value="Genomic_DNA"/>
</dbReference>
<comment type="caution">
    <text evidence="2">The sequence shown here is derived from an EMBL/GenBank/DDBJ whole genome shotgun (WGS) entry which is preliminary data.</text>
</comment>
<dbReference type="RefSeq" id="WP_143271332.1">
    <property type="nucleotide sequence ID" value="NZ_PJMY01000001.1"/>
</dbReference>
<evidence type="ECO:0000313" key="2">
    <source>
        <dbReference type="EMBL" id="PKW00156.1"/>
    </source>
</evidence>
<evidence type="ECO:0000313" key="3">
    <source>
        <dbReference type="Proteomes" id="UP000233750"/>
    </source>
</evidence>
<feature type="compositionally biased region" description="Acidic residues" evidence="1">
    <location>
        <begin position="117"/>
        <end position="140"/>
    </location>
</feature>
<dbReference type="Proteomes" id="UP000233750">
    <property type="component" value="Unassembled WGS sequence"/>
</dbReference>
<organism evidence="2 3">
    <name type="scientific">Amycolatopsis echigonensis</name>
    <dbReference type="NCBI Taxonomy" id="2576905"/>
    <lineage>
        <taxon>Bacteria</taxon>
        <taxon>Bacillati</taxon>
        <taxon>Actinomycetota</taxon>
        <taxon>Actinomycetes</taxon>
        <taxon>Pseudonocardiales</taxon>
        <taxon>Pseudonocardiaceae</taxon>
        <taxon>Amycolatopsis</taxon>
    </lineage>
</organism>
<feature type="compositionally biased region" description="Low complexity" evidence="1">
    <location>
        <begin position="167"/>
        <end position="200"/>
    </location>
</feature>
<dbReference type="AlphaFoldDB" id="A0A2N3X224"/>
<keyword evidence="3" id="KW-1185">Reference proteome</keyword>
<dbReference type="OrthoDB" id="4966929at2"/>
<gene>
    <name evidence="2" type="ORF">ATK30_0242</name>
</gene>
<proteinExistence type="predicted"/>
<evidence type="ECO:0000256" key="1">
    <source>
        <dbReference type="SAM" id="MobiDB-lite"/>
    </source>
</evidence>
<feature type="region of interest" description="Disordered" evidence="1">
    <location>
        <begin position="106"/>
        <end position="200"/>
    </location>
</feature>
<evidence type="ECO:0008006" key="4">
    <source>
        <dbReference type="Google" id="ProtNLM"/>
    </source>
</evidence>
<reference evidence="2 3" key="1">
    <citation type="submission" date="2017-12" db="EMBL/GenBank/DDBJ databases">
        <title>Sequencing the genomes of 1000 Actinobacteria strains.</title>
        <authorList>
            <person name="Klenk H.-P."/>
        </authorList>
    </citation>
    <scope>NUCLEOTIDE SEQUENCE [LARGE SCALE GENOMIC DNA]</scope>
    <source>
        <strain evidence="2 3">DSM 45165</strain>
    </source>
</reference>
<protein>
    <recommendedName>
        <fullName evidence="4">DNA primase</fullName>
    </recommendedName>
</protein>
<accession>A0A2N3X224</accession>
<sequence>MTPGMKIATAVVGGYVLGRRKKAKLAITMGAWLVGKKLNLDPKKLLSDVTHELASSPELAGVRDQVRDEVLGAGKTLAADILTHQAGRLAGSLQERTDTLRDKAAGLPAALTGRDEDSADSDEPEDVDESDDNEDGGAEESESRPRARKRPAKPRSASQKESKPARKTSGGSSSSTARKRASSGGRTQRRSSGASGVNRG</sequence>